<gene>
    <name evidence="1" type="ORF">DHETER_LOCUS1400</name>
</gene>
<name>A0ACA9KC50_9GLOM</name>
<evidence type="ECO:0000313" key="1">
    <source>
        <dbReference type="EMBL" id="CAG8463723.1"/>
    </source>
</evidence>
<evidence type="ECO:0000313" key="2">
    <source>
        <dbReference type="Proteomes" id="UP000789702"/>
    </source>
</evidence>
<sequence length="458" mass="53717">MDLSNNDITKLDVSDCYVLGRIIVANNSLTKFLNQPRDIINPEKLTYLNMMNNNIDEINLNHFYDFYNLEELYIGTDDRLKLEQGSYNRFHGTLRPLKNLTHLKVLDISNTDISKGLRHLPNSLEKFFFDANRPGAKVARIKEKLRPFKGDFKKYKKEKSMKISRKKSVENYESEDQLEINNLLIVGRTGNGKSTLANVLSNTNRFKESDKSVSVTRYFEDEMFTHNGKLYRVVDTIGVGDTKLPKKQVILRIAEAVFTMKEGINQVFFVVGRRFTKEEIDTFELLKTVIFESNIIKHTTIIRTNFTNFRYPDRVKTDRQEIMDENKVLAEIINSCNGIIHIDAPPINIDCELRSRLNKEDRKESRNILLNHIERFNGNYKPYLKTWDQLYVKVCNYMKMKYELEKILQNSNSFEEINRIKEKIAKLEEKVVKETELQCDVEIPLFAKIKLCFKSKNE</sequence>
<reference evidence="1" key="1">
    <citation type="submission" date="2021-06" db="EMBL/GenBank/DDBJ databases">
        <authorList>
            <person name="Kallberg Y."/>
            <person name="Tangrot J."/>
            <person name="Rosling A."/>
        </authorList>
    </citation>
    <scope>NUCLEOTIDE SEQUENCE</scope>
    <source>
        <strain evidence="1">IL203A</strain>
    </source>
</reference>
<dbReference type="Proteomes" id="UP000789702">
    <property type="component" value="Unassembled WGS sequence"/>
</dbReference>
<dbReference type="EMBL" id="CAJVPU010000838">
    <property type="protein sequence ID" value="CAG8463723.1"/>
    <property type="molecule type" value="Genomic_DNA"/>
</dbReference>
<proteinExistence type="predicted"/>
<organism evidence="1 2">
    <name type="scientific">Dentiscutata heterogama</name>
    <dbReference type="NCBI Taxonomy" id="1316150"/>
    <lineage>
        <taxon>Eukaryota</taxon>
        <taxon>Fungi</taxon>
        <taxon>Fungi incertae sedis</taxon>
        <taxon>Mucoromycota</taxon>
        <taxon>Glomeromycotina</taxon>
        <taxon>Glomeromycetes</taxon>
        <taxon>Diversisporales</taxon>
        <taxon>Gigasporaceae</taxon>
        <taxon>Dentiscutata</taxon>
    </lineage>
</organism>
<protein>
    <submittedName>
        <fullName evidence="1">776_t:CDS:1</fullName>
    </submittedName>
</protein>
<comment type="caution">
    <text evidence="1">The sequence shown here is derived from an EMBL/GenBank/DDBJ whole genome shotgun (WGS) entry which is preliminary data.</text>
</comment>
<keyword evidence="2" id="KW-1185">Reference proteome</keyword>
<accession>A0ACA9KC50</accession>